<accession>A0AAD5WF31</accession>
<organism evidence="2 3">
    <name type="scientific">Parelaphostrongylus tenuis</name>
    <name type="common">Meningeal worm</name>
    <dbReference type="NCBI Taxonomy" id="148309"/>
    <lineage>
        <taxon>Eukaryota</taxon>
        <taxon>Metazoa</taxon>
        <taxon>Ecdysozoa</taxon>
        <taxon>Nematoda</taxon>
        <taxon>Chromadorea</taxon>
        <taxon>Rhabditida</taxon>
        <taxon>Rhabditina</taxon>
        <taxon>Rhabditomorpha</taxon>
        <taxon>Strongyloidea</taxon>
        <taxon>Metastrongylidae</taxon>
        <taxon>Parelaphostrongylus</taxon>
    </lineage>
</organism>
<dbReference type="AlphaFoldDB" id="A0AAD5WF31"/>
<proteinExistence type="predicted"/>
<keyword evidence="3" id="KW-1185">Reference proteome</keyword>
<evidence type="ECO:0000313" key="2">
    <source>
        <dbReference type="EMBL" id="KAJ1367792.1"/>
    </source>
</evidence>
<feature type="region of interest" description="Disordered" evidence="1">
    <location>
        <begin position="38"/>
        <end position="115"/>
    </location>
</feature>
<protein>
    <submittedName>
        <fullName evidence="2">Uncharacterized protein</fullName>
    </submittedName>
</protein>
<evidence type="ECO:0000256" key="1">
    <source>
        <dbReference type="SAM" id="MobiDB-lite"/>
    </source>
</evidence>
<name>A0AAD5WF31_PARTN</name>
<reference evidence="2" key="1">
    <citation type="submission" date="2021-06" db="EMBL/GenBank/DDBJ databases">
        <title>Parelaphostrongylus tenuis whole genome reference sequence.</title>
        <authorList>
            <person name="Garwood T.J."/>
            <person name="Larsen P.A."/>
            <person name="Fountain-Jones N.M."/>
            <person name="Garbe J.R."/>
            <person name="Macchietto M.G."/>
            <person name="Kania S.A."/>
            <person name="Gerhold R.W."/>
            <person name="Richards J.E."/>
            <person name="Wolf T.M."/>
        </authorList>
    </citation>
    <scope>NUCLEOTIDE SEQUENCE</scope>
    <source>
        <strain evidence="2">MNPRO001-30</strain>
        <tissue evidence="2">Meninges</tissue>
    </source>
</reference>
<sequence length="115" mass="13197">MVKNALRFNEFQCDSKRLIYTHDSSIKLRIIIVNKSGEKHSQSYKSGVVKTQPISNRTKTRKKQNGSLDDVMRTPRSRKRGSDSSPHHRDQAISFDRISGSDGYVPHPTLRLKMN</sequence>
<feature type="compositionally biased region" description="Basic and acidic residues" evidence="1">
    <location>
        <begin position="80"/>
        <end position="91"/>
    </location>
</feature>
<evidence type="ECO:0000313" key="3">
    <source>
        <dbReference type="Proteomes" id="UP001196413"/>
    </source>
</evidence>
<comment type="caution">
    <text evidence="2">The sequence shown here is derived from an EMBL/GenBank/DDBJ whole genome shotgun (WGS) entry which is preliminary data.</text>
</comment>
<dbReference type="Proteomes" id="UP001196413">
    <property type="component" value="Unassembled WGS sequence"/>
</dbReference>
<dbReference type="EMBL" id="JAHQIW010006006">
    <property type="protein sequence ID" value="KAJ1367792.1"/>
    <property type="molecule type" value="Genomic_DNA"/>
</dbReference>
<gene>
    <name evidence="2" type="ORF">KIN20_028784</name>
</gene>